<proteinExistence type="predicted"/>
<dbReference type="Pfam" id="PF05867">
    <property type="entry name" value="DUF851"/>
    <property type="match status" value="1"/>
</dbReference>
<feature type="compositionally biased region" description="Basic residues" evidence="1">
    <location>
        <begin position="84"/>
        <end position="105"/>
    </location>
</feature>
<dbReference type="Proteomes" id="UP001303046">
    <property type="component" value="Unassembled WGS sequence"/>
</dbReference>
<sequence>MFISVLFIRGFRSGRFIFLSCWSWLRRFFWRKEIKKEKKETLKVRSTVQSVYMTEDMTAPITATSTTSETQFDTGPIVAGTPEKKKRLEGKISPRKGARSPKLGKKVLGQKGEKKDPKKDATTEAKSTTRTKGAQDTVEVEPTILKRQDKVSQQVSPKKTRQKTKLKSRPMAEHSLIELAAKVKKRKEPKSRPSDKPKSVDEDPFPRPQPGKKGKKKRTKLPKTEEFVPKIDSAWLLPEANMFGSGEKSVELALQPTANTLPYTGLPIVRGNNNNNGVIIMDGQPFWVTNIPPDDTDDELVMNAAVLIDVLENRLKLVPMPDIEIVLDPMEETTALAARDSSCYTKEVIFGNTVRSMVNLNELSVRTLSLKGRKKSVAQVYPDDLKQLVMQEPTVMNTYNRKTYNRSQTTPFTKSPKPPTTPPSCTDGLEVAVPVPKGQTHPIQISSALKK</sequence>
<feature type="region of interest" description="Disordered" evidence="1">
    <location>
        <begin position="62"/>
        <end position="223"/>
    </location>
</feature>
<protein>
    <submittedName>
        <fullName evidence="2">Uncharacterized protein</fullName>
    </submittedName>
</protein>
<feature type="region of interest" description="Disordered" evidence="1">
    <location>
        <begin position="403"/>
        <end position="451"/>
    </location>
</feature>
<dbReference type="InterPro" id="IPR008569">
    <property type="entry name" value="DUF851"/>
</dbReference>
<keyword evidence="3" id="KW-1185">Reference proteome</keyword>
<evidence type="ECO:0000313" key="3">
    <source>
        <dbReference type="Proteomes" id="UP001303046"/>
    </source>
</evidence>
<feature type="compositionally biased region" description="Polar residues" evidence="1">
    <location>
        <begin position="124"/>
        <end position="134"/>
    </location>
</feature>
<feature type="compositionally biased region" description="Basic and acidic residues" evidence="1">
    <location>
        <begin position="111"/>
        <end position="123"/>
    </location>
</feature>
<dbReference type="EMBL" id="JAVFWL010000001">
    <property type="protein sequence ID" value="KAK6725559.1"/>
    <property type="molecule type" value="Genomic_DNA"/>
</dbReference>
<evidence type="ECO:0000256" key="1">
    <source>
        <dbReference type="SAM" id="MobiDB-lite"/>
    </source>
</evidence>
<comment type="caution">
    <text evidence="2">The sequence shown here is derived from an EMBL/GenBank/DDBJ whole genome shotgun (WGS) entry which is preliminary data.</text>
</comment>
<feature type="compositionally biased region" description="Basic residues" evidence="1">
    <location>
        <begin position="210"/>
        <end position="221"/>
    </location>
</feature>
<reference evidence="2 3" key="1">
    <citation type="submission" date="2023-08" db="EMBL/GenBank/DDBJ databases">
        <title>A Necator americanus chromosomal reference genome.</title>
        <authorList>
            <person name="Ilik V."/>
            <person name="Petrzelkova K.J."/>
            <person name="Pardy F."/>
            <person name="Fuh T."/>
            <person name="Niatou-Singa F.S."/>
            <person name="Gouil Q."/>
            <person name="Baker L."/>
            <person name="Ritchie M.E."/>
            <person name="Jex A.R."/>
            <person name="Gazzola D."/>
            <person name="Li H."/>
            <person name="Toshio Fujiwara R."/>
            <person name="Zhan B."/>
            <person name="Aroian R.V."/>
            <person name="Pafco B."/>
            <person name="Schwarz E.M."/>
        </authorList>
    </citation>
    <scope>NUCLEOTIDE SEQUENCE [LARGE SCALE GENOMIC DNA]</scope>
    <source>
        <strain evidence="2 3">Aroian</strain>
        <tissue evidence="2">Whole animal</tissue>
    </source>
</reference>
<accession>A0ABR1BGA0</accession>
<evidence type="ECO:0000313" key="2">
    <source>
        <dbReference type="EMBL" id="KAK6725559.1"/>
    </source>
</evidence>
<gene>
    <name evidence="2" type="primary">Necator_chrI.g210</name>
    <name evidence="2" type="ORF">RB195_004089</name>
</gene>
<feature type="compositionally biased region" description="Polar residues" evidence="1">
    <location>
        <begin position="441"/>
        <end position="451"/>
    </location>
</feature>
<organism evidence="2 3">
    <name type="scientific">Necator americanus</name>
    <name type="common">Human hookworm</name>
    <dbReference type="NCBI Taxonomy" id="51031"/>
    <lineage>
        <taxon>Eukaryota</taxon>
        <taxon>Metazoa</taxon>
        <taxon>Ecdysozoa</taxon>
        <taxon>Nematoda</taxon>
        <taxon>Chromadorea</taxon>
        <taxon>Rhabditida</taxon>
        <taxon>Rhabditina</taxon>
        <taxon>Rhabditomorpha</taxon>
        <taxon>Strongyloidea</taxon>
        <taxon>Ancylostomatidae</taxon>
        <taxon>Bunostominae</taxon>
        <taxon>Necator</taxon>
    </lineage>
</organism>
<feature type="compositionally biased region" description="Basic and acidic residues" evidence="1">
    <location>
        <begin position="190"/>
        <end position="205"/>
    </location>
</feature>
<feature type="compositionally biased region" description="Polar residues" evidence="1">
    <location>
        <begin position="62"/>
        <end position="73"/>
    </location>
</feature>
<feature type="compositionally biased region" description="Basic residues" evidence="1">
    <location>
        <begin position="158"/>
        <end position="168"/>
    </location>
</feature>
<name>A0ABR1BGA0_NECAM</name>